<evidence type="ECO:0000313" key="2">
    <source>
        <dbReference type="Proteomes" id="UP000266305"/>
    </source>
</evidence>
<organism evidence="1 2">
    <name type="scientific">Cereibacter sphaeroides</name>
    <name type="common">Rhodobacter sphaeroides</name>
    <dbReference type="NCBI Taxonomy" id="1063"/>
    <lineage>
        <taxon>Bacteria</taxon>
        <taxon>Pseudomonadati</taxon>
        <taxon>Pseudomonadota</taxon>
        <taxon>Alphaproteobacteria</taxon>
        <taxon>Rhodobacterales</taxon>
        <taxon>Paracoccaceae</taxon>
        <taxon>Cereibacter</taxon>
    </lineage>
</organism>
<dbReference type="AlphaFoldDB" id="A0AAX1URZ6"/>
<name>A0AAX1URZ6_CERSP</name>
<gene>
    <name evidence="1" type="ORF">D1114_01845</name>
</gene>
<proteinExistence type="predicted"/>
<sequence length="65" mass="7200">MAAVRVEELVAPRSCVYWITCDGEFVASRETQAEALDFARGYAERIGGELISAAIIPLRRRWSAA</sequence>
<evidence type="ECO:0008006" key="3">
    <source>
        <dbReference type="Google" id="ProtNLM"/>
    </source>
</evidence>
<dbReference type="EMBL" id="QWGP01000001">
    <property type="protein sequence ID" value="RHZ98852.1"/>
    <property type="molecule type" value="Genomic_DNA"/>
</dbReference>
<accession>A0AAX1URZ6</accession>
<evidence type="ECO:0000313" key="1">
    <source>
        <dbReference type="EMBL" id="RHZ98852.1"/>
    </source>
</evidence>
<protein>
    <recommendedName>
        <fullName evidence="3">DUF2188 domain-containing protein</fullName>
    </recommendedName>
</protein>
<dbReference type="RefSeq" id="WP_118999143.1">
    <property type="nucleotide sequence ID" value="NZ_QWGP01000001.1"/>
</dbReference>
<comment type="caution">
    <text evidence="1">The sequence shown here is derived from an EMBL/GenBank/DDBJ whole genome shotgun (WGS) entry which is preliminary data.</text>
</comment>
<dbReference type="Proteomes" id="UP000266305">
    <property type="component" value="Unassembled WGS sequence"/>
</dbReference>
<reference evidence="1 2" key="1">
    <citation type="submission" date="2018-08" db="EMBL/GenBank/DDBJ databases">
        <title>Draft genome sequence of Rhodobacter sphaeroides FY.</title>
        <authorList>
            <person name="Rayyan A."/>
            <person name="Meyer T.E."/>
            <person name="Kyndt J.A."/>
        </authorList>
    </citation>
    <scope>NUCLEOTIDE SEQUENCE [LARGE SCALE GENOMIC DNA]</scope>
    <source>
        <strain evidence="1 2">FY</strain>
    </source>
</reference>